<dbReference type="Pfam" id="PF13374">
    <property type="entry name" value="TPR_10"/>
    <property type="match status" value="1"/>
</dbReference>
<keyword evidence="4" id="KW-1185">Reference proteome</keyword>
<sequence>MATGLRRSEYSVGWICAIPIELAAAVEVLDEIHKDPPPDIPVADNNAYKFGRIGRHNVVISCLPVYGVAQAAIVATQMRTTFTKLRFGLMVGVGGGAPKDNDIRLGDIVVSQPTGTSGGVIQYDFGKAMENGKFERIGSLNAPPSILLSAIAAVKAMNQTKLGKKISDISQNIEETDTRFQYPGEDTDRLFRADYNHVTSKRRGQGETCAACDASQEVTRLEREYDYPHIHYGIIASGSQVIKDGIKRDKISSEHGVLCFEMEAAGLMNDFPCAVIRGISDYSDGHKNKRWQSYAALVAAIYAKELLLQIPAASNKRTGCIDEDGERIKNLNFIIPFHMPLPRNDNFCGREEELSKVHNYFIKSTRPMDTPFMFALTGTGGMGKTQIAVEYTYRHHRNHTAIFWVSAASEDTIRTSFIRIMQRIVEEQTRIVWPESTPDYDLIGSKLSIPGLLDERGIFKTEPKIVTLVIIREALFHWLQLPGNNKWLLIFDNADDLEGFDIQNHFPNHGGGAILITSRRPEISYGSAKQADLDGLDKEAAVKLLLRLARMPESTEAIKQEVITLVEKLGFMPLAISHAGCFMYETKASAQEYLSYYDKRFMEIQKKPRFGWNYHDTVATTWEISLSAIEKQDREAALMLLACSYLNPEEISESLWEDTESDESFTLQNKNRILLLASYSLVKVVRFGVFSIHPVVHSWARERLKGQEQLRIINDVVGIIGKALCQPGSEECNRWYAMRPLGHAKFASIAAHLGHLHRYVTPRLSELLEHHKRQFSAIEGITFAFFWQDKYDEALQWNQQLLNSSESIFGKEHPRTAHAVTSMIVVLNKQGKSGEAMQWCHRALVTTKDPDRDHESILYTFSNIALTFSLQKEYEEAIRLWRRLLTAVKIFDKNHQLIPSILNNIGLALVQQGQPDEAIRWYQQLATDEDEHCDDKFQRITNIALAFQLQGRYDKAIQWYQRAIAGREKILGVNDPSVFHILNNMALVFFRQGKYDKALQWFQRALISKEKTLGKHHPSTAGTVDNIASVFESQGKHDECLEWRQRALSSIIKTAGEGHPTAFTITCNIVSSISQRIKHTEPIYIVWPQQGTANGEKLRNEAVERLDVFIQEISRNT</sequence>
<dbReference type="SUPFAM" id="SSF52540">
    <property type="entry name" value="P-loop containing nucleoside triphosphate hydrolases"/>
    <property type="match status" value="1"/>
</dbReference>
<evidence type="ECO:0000313" key="3">
    <source>
        <dbReference type="EMBL" id="KAK6356806.1"/>
    </source>
</evidence>
<evidence type="ECO:0000259" key="2">
    <source>
        <dbReference type="Pfam" id="PF01048"/>
    </source>
</evidence>
<feature type="repeat" description="TPR" evidence="1">
    <location>
        <begin position="979"/>
        <end position="1012"/>
    </location>
</feature>
<dbReference type="SUPFAM" id="SSF81901">
    <property type="entry name" value="HCP-like"/>
    <property type="match status" value="1"/>
</dbReference>
<dbReference type="EMBL" id="JAVHNR010000001">
    <property type="protein sequence ID" value="KAK6356806.1"/>
    <property type="molecule type" value="Genomic_DNA"/>
</dbReference>
<evidence type="ECO:0000256" key="1">
    <source>
        <dbReference type="PROSITE-ProRule" id="PRU00339"/>
    </source>
</evidence>
<dbReference type="Pfam" id="PF01048">
    <property type="entry name" value="PNP_UDP_1"/>
    <property type="match status" value="1"/>
</dbReference>
<dbReference type="InterPro" id="IPR027417">
    <property type="entry name" value="P-loop_NTPase"/>
</dbReference>
<dbReference type="AlphaFoldDB" id="A0AAN8RS79"/>
<name>A0AAN8RS79_9PEZI</name>
<keyword evidence="1" id="KW-0802">TPR repeat</keyword>
<accession>A0AAN8RS79</accession>
<dbReference type="GO" id="GO:0043531">
    <property type="term" value="F:ADP binding"/>
    <property type="evidence" value="ECO:0007669"/>
    <property type="project" value="InterPro"/>
</dbReference>
<comment type="caution">
    <text evidence="3">The sequence shown here is derived from an EMBL/GenBank/DDBJ whole genome shotgun (WGS) entry which is preliminary data.</text>
</comment>
<dbReference type="Gene3D" id="1.25.40.10">
    <property type="entry name" value="Tetratricopeptide repeat domain"/>
    <property type="match status" value="2"/>
</dbReference>
<dbReference type="InterPro" id="IPR053137">
    <property type="entry name" value="NLR-like"/>
</dbReference>
<protein>
    <recommendedName>
        <fullName evidence="2">Nucleoside phosphorylase domain-containing protein</fullName>
    </recommendedName>
</protein>
<dbReference type="Gene3D" id="3.40.50.1580">
    <property type="entry name" value="Nucleoside phosphorylase domain"/>
    <property type="match status" value="1"/>
</dbReference>
<dbReference type="Gene3D" id="3.40.50.300">
    <property type="entry name" value="P-loop containing nucleotide triphosphate hydrolases"/>
    <property type="match status" value="1"/>
</dbReference>
<dbReference type="PANTHER" id="PTHR46082">
    <property type="entry name" value="ATP/GTP-BINDING PROTEIN-RELATED"/>
    <property type="match status" value="1"/>
</dbReference>
<organism evidence="3 4">
    <name type="scientific">Orbilia javanica</name>
    <dbReference type="NCBI Taxonomy" id="47235"/>
    <lineage>
        <taxon>Eukaryota</taxon>
        <taxon>Fungi</taxon>
        <taxon>Dikarya</taxon>
        <taxon>Ascomycota</taxon>
        <taxon>Pezizomycotina</taxon>
        <taxon>Orbiliomycetes</taxon>
        <taxon>Orbiliales</taxon>
        <taxon>Orbiliaceae</taxon>
        <taxon>Orbilia</taxon>
    </lineage>
</organism>
<dbReference type="GO" id="GO:0009116">
    <property type="term" value="P:nucleoside metabolic process"/>
    <property type="evidence" value="ECO:0007669"/>
    <property type="project" value="InterPro"/>
</dbReference>
<dbReference type="Pfam" id="PF13424">
    <property type="entry name" value="TPR_12"/>
    <property type="match status" value="2"/>
</dbReference>
<dbReference type="SUPFAM" id="SSF53167">
    <property type="entry name" value="Purine and uridine phosphorylases"/>
    <property type="match status" value="1"/>
</dbReference>
<proteinExistence type="predicted"/>
<dbReference type="InterPro" id="IPR019734">
    <property type="entry name" value="TPR_rpt"/>
</dbReference>
<dbReference type="Proteomes" id="UP001313282">
    <property type="component" value="Unassembled WGS sequence"/>
</dbReference>
<dbReference type="GO" id="GO:0003824">
    <property type="term" value="F:catalytic activity"/>
    <property type="evidence" value="ECO:0007669"/>
    <property type="project" value="InterPro"/>
</dbReference>
<feature type="domain" description="Nucleoside phosphorylase" evidence="2">
    <location>
        <begin position="13"/>
        <end position="290"/>
    </location>
</feature>
<evidence type="ECO:0000313" key="4">
    <source>
        <dbReference type="Proteomes" id="UP001313282"/>
    </source>
</evidence>
<dbReference type="InterPro" id="IPR000845">
    <property type="entry name" value="Nucleoside_phosphorylase_d"/>
</dbReference>
<dbReference type="PROSITE" id="PS50005">
    <property type="entry name" value="TPR"/>
    <property type="match status" value="1"/>
</dbReference>
<dbReference type="PANTHER" id="PTHR46082:SF11">
    <property type="entry name" value="AAA+ ATPASE DOMAIN-CONTAINING PROTEIN-RELATED"/>
    <property type="match status" value="1"/>
</dbReference>
<dbReference type="InterPro" id="IPR011990">
    <property type="entry name" value="TPR-like_helical_dom_sf"/>
</dbReference>
<reference evidence="3 4" key="1">
    <citation type="submission" date="2019-10" db="EMBL/GenBank/DDBJ databases">
        <authorList>
            <person name="Palmer J.M."/>
        </authorList>
    </citation>
    <scope>NUCLEOTIDE SEQUENCE [LARGE SCALE GENOMIC DNA]</scope>
    <source>
        <strain evidence="3 4">TWF718</strain>
    </source>
</reference>
<gene>
    <name evidence="3" type="ORF">TWF718_001147</name>
</gene>
<dbReference type="SMART" id="SM00028">
    <property type="entry name" value="TPR"/>
    <property type="match status" value="5"/>
</dbReference>
<dbReference type="InterPro" id="IPR035994">
    <property type="entry name" value="Nucleoside_phosphorylase_sf"/>
</dbReference>